<dbReference type="InterPro" id="IPR008920">
    <property type="entry name" value="TF_FadR/GntR_C"/>
</dbReference>
<feature type="region of interest" description="Disordered" evidence="4">
    <location>
        <begin position="129"/>
        <end position="166"/>
    </location>
</feature>
<dbReference type="EMBL" id="CP031264">
    <property type="protein sequence ID" value="AXI80487.1"/>
    <property type="molecule type" value="Genomic_DNA"/>
</dbReference>
<dbReference type="InterPro" id="IPR039422">
    <property type="entry name" value="MarR/SlyA-like"/>
</dbReference>
<feature type="compositionally biased region" description="Low complexity" evidence="4">
    <location>
        <begin position="129"/>
        <end position="149"/>
    </location>
</feature>
<organism evidence="6 7">
    <name type="scientific">Peterkaempfera bronchialis</name>
    <dbReference type="NCBI Taxonomy" id="2126346"/>
    <lineage>
        <taxon>Bacteria</taxon>
        <taxon>Bacillati</taxon>
        <taxon>Actinomycetota</taxon>
        <taxon>Actinomycetes</taxon>
        <taxon>Kitasatosporales</taxon>
        <taxon>Streptomycetaceae</taxon>
        <taxon>Peterkaempfera</taxon>
    </lineage>
</organism>
<keyword evidence="7" id="KW-1185">Reference proteome</keyword>
<keyword evidence="1" id="KW-0805">Transcription regulation</keyword>
<reference evidence="7" key="1">
    <citation type="submission" date="2018-07" db="EMBL/GenBank/DDBJ databases">
        <title>Streptacidiphilus bronchialis DSM 106435 chromosome.</title>
        <authorList>
            <person name="Batra D."/>
            <person name="Gulvik C.A."/>
        </authorList>
    </citation>
    <scope>NUCLEOTIDE SEQUENCE [LARGE SCALE GENOMIC DNA]</scope>
    <source>
        <strain evidence="7">DSM 106435</strain>
    </source>
</reference>
<dbReference type="Pfam" id="PF07729">
    <property type="entry name" value="FCD"/>
    <property type="match status" value="1"/>
</dbReference>
<gene>
    <name evidence="6" type="ORF">C7M71_026885</name>
</gene>
<sequence length="324" mass="35056">MTGIDAMYAWRELGRRLRIANEGLEPALRSFGIGSSSDFEALELLTRAPHGELPQRQVQEAVGLSQSGASRLVTRLERAGLLRRVTSQADARAALLQVTEAGRDLVGRHRSTFEERVREELSTLTEDLLLPSAPTTTGTGDAAATAATAVEERRPSPSGAAAEGGSQGGILQFGESLLSLGSGAVTVADAIHVRDALEPLVLIEAAQYRTQQDIVDCEGILAEMARHLGDGKAFYLADWSLHHRLASICRNTFLRQVYESLLLTLERHVDAVVPTDGLRDYLRRRLVVHTEIIDAIASGRPDRVRQAAHAHAITGVSDHTNVPS</sequence>
<dbReference type="GO" id="GO:0006950">
    <property type="term" value="P:response to stress"/>
    <property type="evidence" value="ECO:0007669"/>
    <property type="project" value="TreeGrafter"/>
</dbReference>
<evidence type="ECO:0000259" key="5">
    <source>
        <dbReference type="PROSITE" id="PS50995"/>
    </source>
</evidence>
<evidence type="ECO:0000256" key="1">
    <source>
        <dbReference type="ARBA" id="ARBA00023015"/>
    </source>
</evidence>
<dbReference type="Proteomes" id="UP000249340">
    <property type="component" value="Chromosome"/>
</dbReference>
<name>A0A345T3D2_9ACTN</name>
<dbReference type="AlphaFoldDB" id="A0A345T3D2"/>
<dbReference type="SMART" id="SM00895">
    <property type="entry name" value="FCD"/>
    <property type="match status" value="1"/>
</dbReference>
<dbReference type="SUPFAM" id="SSF48008">
    <property type="entry name" value="GntR ligand-binding domain-like"/>
    <property type="match status" value="1"/>
</dbReference>
<dbReference type="Pfam" id="PF12802">
    <property type="entry name" value="MarR_2"/>
    <property type="match status" value="1"/>
</dbReference>
<evidence type="ECO:0000256" key="2">
    <source>
        <dbReference type="ARBA" id="ARBA00023125"/>
    </source>
</evidence>
<proteinExistence type="predicted"/>
<dbReference type="OrthoDB" id="3232242at2"/>
<dbReference type="PANTHER" id="PTHR33164:SF99">
    <property type="entry name" value="MARR FAMILY REGULATORY PROTEIN"/>
    <property type="match status" value="1"/>
</dbReference>
<dbReference type="KEGG" id="stri:C7M71_026885"/>
<evidence type="ECO:0000313" key="7">
    <source>
        <dbReference type="Proteomes" id="UP000249340"/>
    </source>
</evidence>
<dbReference type="PROSITE" id="PS50995">
    <property type="entry name" value="HTH_MARR_2"/>
    <property type="match status" value="1"/>
</dbReference>
<dbReference type="PRINTS" id="PR00598">
    <property type="entry name" value="HTHMARR"/>
</dbReference>
<dbReference type="RefSeq" id="WP_111489851.1">
    <property type="nucleotide sequence ID" value="NZ_CP031264.1"/>
</dbReference>
<protein>
    <submittedName>
        <fullName evidence="6">FCD domain-containing protein</fullName>
    </submittedName>
</protein>
<dbReference type="PANTHER" id="PTHR33164">
    <property type="entry name" value="TRANSCRIPTIONAL REGULATOR, MARR FAMILY"/>
    <property type="match status" value="1"/>
</dbReference>
<dbReference type="Gene3D" id="1.10.10.10">
    <property type="entry name" value="Winged helix-like DNA-binding domain superfamily/Winged helix DNA-binding domain"/>
    <property type="match status" value="1"/>
</dbReference>
<dbReference type="InterPro" id="IPR000835">
    <property type="entry name" value="HTH_MarR-typ"/>
</dbReference>
<evidence type="ECO:0000256" key="3">
    <source>
        <dbReference type="ARBA" id="ARBA00023163"/>
    </source>
</evidence>
<dbReference type="InterPro" id="IPR036390">
    <property type="entry name" value="WH_DNA-bd_sf"/>
</dbReference>
<dbReference type="Gene3D" id="1.20.120.530">
    <property type="entry name" value="GntR ligand-binding domain-like"/>
    <property type="match status" value="1"/>
</dbReference>
<evidence type="ECO:0000313" key="6">
    <source>
        <dbReference type="EMBL" id="AXI80487.1"/>
    </source>
</evidence>
<keyword evidence="2" id="KW-0238">DNA-binding</keyword>
<dbReference type="InterPro" id="IPR036388">
    <property type="entry name" value="WH-like_DNA-bd_sf"/>
</dbReference>
<feature type="domain" description="HTH marR-type" evidence="5">
    <location>
        <begin position="10"/>
        <end position="155"/>
    </location>
</feature>
<dbReference type="GO" id="GO:0003677">
    <property type="term" value="F:DNA binding"/>
    <property type="evidence" value="ECO:0007669"/>
    <property type="project" value="UniProtKB-KW"/>
</dbReference>
<keyword evidence="3" id="KW-0804">Transcription</keyword>
<dbReference type="SUPFAM" id="SSF46785">
    <property type="entry name" value="Winged helix' DNA-binding domain"/>
    <property type="match status" value="1"/>
</dbReference>
<evidence type="ECO:0000256" key="4">
    <source>
        <dbReference type="SAM" id="MobiDB-lite"/>
    </source>
</evidence>
<dbReference type="GO" id="GO:0003700">
    <property type="term" value="F:DNA-binding transcription factor activity"/>
    <property type="evidence" value="ECO:0007669"/>
    <property type="project" value="InterPro"/>
</dbReference>
<dbReference type="SMART" id="SM00347">
    <property type="entry name" value="HTH_MARR"/>
    <property type="match status" value="1"/>
</dbReference>
<dbReference type="InterPro" id="IPR011711">
    <property type="entry name" value="GntR_C"/>
</dbReference>
<accession>A0A345T3D2</accession>